<evidence type="ECO:0000259" key="5">
    <source>
        <dbReference type="Pfam" id="PF01248"/>
    </source>
</evidence>
<evidence type="ECO:0000313" key="6">
    <source>
        <dbReference type="EMBL" id="EDO07677.1"/>
    </source>
</evidence>
<keyword evidence="2 4" id="KW-0689">Ribosomal protein</keyword>
<keyword evidence="3 4" id="KW-0687">Ribonucleoprotein</keyword>
<dbReference type="SUPFAM" id="SSF55315">
    <property type="entry name" value="L30e-like"/>
    <property type="match status" value="1"/>
</dbReference>
<evidence type="ECO:0000256" key="2">
    <source>
        <dbReference type="ARBA" id="ARBA00022980"/>
    </source>
</evidence>
<comment type="caution">
    <text evidence="6">The sequence shown here is derived from an EMBL/GenBank/DDBJ whole genome shotgun (WGS) entry which is preliminary data.</text>
</comment>
<sequence>MALHIGYFPSGGILRGRVVCVADIINHCTDKMSDDERTDAVESAPVAEEPLQRLLHLAMANGCLLRGIHQVTKAIEAKNARACVVSTQTSEEAYLKLIRALCKEHGVPCIETEFDSEKIGEWAGLCKYDIEGVARKIVGATSVAITNNFDEKSESAEEMISLIKSLA</sequence>
<dbReference type="InterPro" id="IPR029064">
    <property type="entry name" value="Ribosomal_eL30-like_sf"/>
</dbReference>
<dbReference type="AlphaFoldDB" id="A7AM93"/>
<dbReference type="PANTHER" id="PTHR11843">
    <property type="entry name" value="40S RIBOSOMAL PROTEIN S12"/>
    <property type="match status" value="1"/>
</dbReference>
<dbReference type="FunCoup" id="A7AM93">
    <property type="interactions" value="386"/>
</dbReference>
<dbReference type="PRINTS" id="PR00972">
    <property type="entry name" value="RIBSOMALS12E"/>
</dbReference>
<dbReference type="GO" id="GO:1990904">
    <property type="term" value="C:ribonucleoprotein complex"/>
    <property type="evidence" value="ECO:0007669"/>
    <property type="project" value="UniProtKB-KW"/>
</dbReference>
<dbReference type="InParanoid" id="A7AM93"/>
<dbReference type="InterPro" id="IPR000530">
    <property type="entry name" value="Ribosomal_eS12"/>
</dbReference>
<name>A7AM93_BABBO</name>
<reference evidence="6 7" key="1">
    <citation type="journal article" date="2007" name="PLoS Pathog.">
        <title>Genome sequence of Babesia bovis and comparative analysis of apicomplexan hemoprotozoa.</title>
        <authorList>
            <person name="Brayton K.A."/>
            <person name="Lau A.O.T."/>
            <person name="Herndon D.R."/>
            <person name="Hannick L."/>
            <person name="Kappmeyer L.S."/>
            <person name="Berens S.J."/>
            <person name="Bidwell S.L."/>
            <person name="Brown W.C."/>
            <person name="Crabtree J."/>
            <person name="Fadrosh D."/>
            <person name="Feldblum T."/>
            <person name="Forberger H.A."/>
            <person name="Haas B.J."/>
            <person name="Howell J.M."/>
            <person name="Khouri H."/>
            <person name="Koo H."/>
            <person name="Mann D.J."/>
            <person name="Norimine J."/>
            <person name="Paulsen I.T."/>
            <person name="Radune D."/>
            <person name="Ren Q."/>
            <person name="Smith R.K. Jr."/>
            <person name="Suarez C.E."/>
            <person name="White O."/>
            <person name="Wortman J.R."/>
            <person name="Knowles D.P. Jr."/>
            <person name="McElwain T.F."/>
            <person name="Nene V.M."/>
        </authorList>
    </citation>
    <scope>NUCLEOTIDE SEQUENCE [LARGE SCALE GENOMIC DNA]</scope>
    <source>
        <strain evidence="6">T2Bo</strain>
    </source>
</reference>
<dbReference type="GO" id="GO:0005840">
    <property type="term" value="C:ribosome"/>
    <property type="evidence" value="ECO:0007669"/>
    <property type="project" value="UniProtKB-KW"/>
</dbReference>
<dbReference type="eggNOG" id="KOG3406">
    <property type="taxonomic scope" value="Eukaryota"/>
</dbReference>
<keyword evidence="7" id="KW-1185">Reference proteome</keyword>
<dbReference type="STRING" id="5865.A7AM93"/>
<proteinExistence type="inferred from homology"/>
<feature type="domain" description="Ribosomal protein eL8/eL30/eS12/Gadd45" evidence="5">
    <location>
        <begin position="52"/>
        <end position="142"/>
    </location>
</feature>
<evidence type="ECO:0000256" key="4">
    <source>
        <dbReference type="RuleBase" id="RU000670"/>
    </source>
</evidence>
<dbReference type="KEGG" id="bbo:BBOV_III001100"/>
<accession>A7AM93</accession>
<dbReference type="Proteomes" id="UP000002173">
    <property type="component" value="Chromosome 3"/>
</dbReference>
<evidence type="ECO:0000256" key="3">
    <source>
        <dbReference type="ARBA" id="ARBA00023274"/>
    </source>
</evidence>
<dbReference type="Gene3D" id="3.30.1330.30">
    <property type="match status" value="1"/>
</dbReference>
<dbReference type="VEuPathDB" id="PiroplasmaDB:BBOV_III001100"/>
<evidence type="ECO:0000256" key="1">
    <source>
        <dbReference type="ARBA" id="ARBA00005824"/>
    </source>
</evidence>
<dbReference type="OMA" id="CIETEFD"/>
<comment type="similarity">
    <text evidence="1 4">Belongs to the eukaryotic ribosomal protein eS12 family.</text>
</comment>
<evidence type="ECO:0000313" key="7">
    <source>
        <dbReference type="Proteomes" id="UP000002173"/>
    </source>
</evidence>
<dbReference type="EMBL" id="AAXT01000001">
    <property type="protein sequence ID" value="EDO07677.1"/>
    <property type="molecule type" value="Genomic_DNA"/>
</dbReference>
<dbReference type="GO" id="GO:0006412">
    <property type="term" value="P:translation"/>
    <property type="evidence" value="ECO:0007669"/>
    <property type="project" value="InterPro"/>
</dbReference>
<dbReference type="Pfam" id="PF01248">
    <property type="entry name" value="Ribosomal_L7Ae"/>
    <property type="match status" value="1"/>
</dbReference>
<protein>
    <recommendedName>
        <fullName evidence="4">40S ribosomal protein S12</fullName>
    </recommendedName>
</protein>
<gene>
    <name evidence="6" type="ORF">BBOV_III001100</name>
</gene>
<dbReference type="InterPro" id="IPR004038">
    <property type="entry name" value="Ribosomal_eL8/eL30/eS12/Gad45"/>
</dbReference>
<organism evidence="6 7">
    <name type="scientific">Babesia bovis</name>
    <dbReference type="NCBI Taxonomy" id="5865"/>
    <lineage>
        <taxon>Eukaryota</taxon>
        <taxon>Sar</taxon>
        <taxon>Alveolata</taxon>
        <taxon>Apicomplexa</taxon>
        <taxon>Aconoidasida</taxon>
        <taxon>Piroplasmida</taxon>
        <taxon>Babesiidae</taxon>
        <taxon>Babesia</taxon>
    </lineage>
</organism>
<dbReference type="GO" id="GO:0003735">
    <property type="term" value="F:structural constituent of ribosome"/>
    <property type="evidence" value="ECO:0007669"/>
    <property type="project" value="InterPro"/>
</dbReference>
<dbReference type="GeneID" id="5479490"/>